<feature type="chain" id="PRO_5005101680" description="UDP-glucuronosyltransferase" evidence="5">
    <location>
        <begin position="21"/>
        <end position="528"/>
    </location>
</feature>
<dbReference type="GO" id="GO:0015020">
    <property type="term" value="F:glucuronosyltransferase activity"/>
    <property type="evidence" value="ECO:0007669"/>
    <property type="project" value="UniProtKB-EC"/>
</dbReference>
<dbReference type="Pfam" id="PF00201">
    <property type="entry name" value="UDPGT"/>
    <property type="match status" value="1"/>
</dbReference>
<gene>
    <name evidence="6" type="primary">UGT209F1</name>
</gene>
<reference evidence="6" key="1">
    <citation type="journal article" date="2014" name="Insect Biochem. Mol. Biol.">
        <title>Bacterial origin of a diverse family of UDP-glycosyltransferase genes in the Tetranychus urticae genome.</title>
        <authorList>
            <person name="Ahn S.J."/>
            <person name="Dermauw W."/>
            <person name="Wybouw N."/>
            <person name="Heckel D.G."/>
            <person name="Van Leeuwen T."/>
        </authorList>
    </citation>
    <scope>NUCLEOTIDE SEQUENCE</scope>
</reference>
<comment type="catalytic activity">
    <reaction evidence="5">
        <text>glucuronate acceptor + UDP-alpha-D-glucuronate = acceptor beta-D-glucuronoside + UDP + H(+)</text>
        <dbReference type="Rhea" id="RHEA:21032"/>
        <dbReference type="ChEBI" id="CHEBI:15378"/>
        <dbReference type="ChEBI" id="CHEBI:58052"/>
        <dbReference type="ChEBI" id="CHEBI:58223"/>
        <dbReference type="ChEBI" id="CHEBI:132367"/>
        <dbReference type="ChEBI" id="CHEBI:132368"/>
        <dbReference type="EC" id="2.4.1.17"/>
    </reaction>
</comment>
<comment type="similarity">
    <text evidence="1 4">Belongs to the UDP-glycosyltransferase family.</text>
</comment>
<keyword evidence="5" id="KW-1133">Transmembrane helix</keyword>
<evidence type="ECO:0000256" key="1">
    <source>
        <dbReference type="ARBA" id="ARBA00009995"/>
    </source>
</evidence>
<dbReference type="OrthoDB" id="5835829at2759"/>
<keyword evidence="5" id="KW-0812">Transmembrane</keyword>
<dbReference type="Gene3D" id="3.40.50.2000">
    <property type="entry name" value="Glycogen Phosphorylase B"/>
    <property type="match status" value="2"/>
</dbReference>
<dbReference type="InterPro" id="IPR050271">
    <property type="entry name" value="UDP-glycosyltransferase"/>
</dbReference>
<keyword evidence="3 4" id="KW-0808">Transferase</keyword>
<dbReference type="InterPro" id="IPR035595">
    <property type="entry name" value="UDP_glycos_trans_CS"/>
</dbReference>
<dbReference type="FunFam" id="3.40.50.2000:FF:000021">
    <property type="entry name" value="UDP-glucuronosyltransferase"/>
    <property type="match status" value="1"/>
</dbReference>
<comment type="subcellular location">
    <subcellularLocation>
        <location evidence="5">Membrane</location>
        <topology evidence="5">Single-pass membrane protein</topology>
    </subcellularLocation>
</comment>
<keyword evidence="5" id="KW-0732">Signal</keyword>
<evidence type="ECO:0000256" key="5">
    <source>
        <dbReference type="RuleBase" id="RU362059"/>
    </source>
</evidence>
<dbReference type="CDD" id="cd03784">
    <property type="entry name" value="GT1_Gtf-like"/>
    <property type="match status" value="1"/>
</dbReference>
<protein>
    <recommendedName>
        <fullName evidence="5">UDP-glucuronosyltransferase</fullName>
        <ecNumber evidence="5">2.4.1.17</ecNumber>
    </recommendedName>
</protein>
<evidence type="ECO:0000313" key="6">
    <source>
        <dbReference type="EMBL" id="AHX56936.1"/>
    </source>
</evidence>
<dbReference type="GO" id="GO:0016020">
    <property type="term" value="C:membrane"/>
    <property type="evidence" value="ECO:0007669"/>
    <property type="project" value="UniProtKB-SubCell"/>
</dbReference>
<accession>A0A023R9K8</accession>
<dbReference type="EMBL" id="KJ584810">
    <property type="protein sequence ID" value="AHX56936.1"/>
    <property type="molecule type" value="mRNA"/>
</dbReference>
<evidence type="ECO:0000256" key="2">
    <source>
        <dbReference type="ARBA" id="ARBA00022676"/>
    </source>
</evidence>
<dbReference type="PROSITE" id="PS00375">
    <property type="entry name" value="UDPGT"/>
    <property type="match status" value="1"/>
</dbReference>
<dbReference type="AlphaFoldDB" id="A0A023R9K8"/>
<sequence length="528" mass="60553">MIKCSVFLVLVVNCFVFCHASKILVLSPVASKSHKISMMPIVRALAQRNHHVTIVTSHSQEEYLENVHDIVVPNPYMNDGKFDWFAMNSINPFVLQFQIFYNFATISKFNYEAVMNNPEFLLVLKRREIDLVILDDSFNDFCLKIIEDLKVPFVYFSSSTGYPWVFNSMGASQELSSVPSRFTGYDSTMNFKQRIFNTLAGLGAQILRSFIVIPAIDAYTKKDFPSARSISDIEKDASLYFLSSQWATTWPRSVPPTVIQLGPLHIRPPQTLPQAMDRFIREFEKDGFILFTLGSIPSSKFMPKKYVQTFVKVFSRIPQRVIWKWDDSSEIPENLSANVLLVDWLPQQDLLGHSAIRLFITHGGFLGMQEALYHSVPLLALPFGTDQYLNSAKVRKEGCGLHLDWDNLDEATLFTSITSIINNSSFKDNTRRLSLLMHEEFLKGQDTAVNWIEHVIRFNGTKHLKPTSQNIPFYQLYLLDVGLFLVVISFIIVFVTANMVRFIIWCLLASFYKFKTTPSYKSNLKKIT</sequence>
<keyword evidence="2 4" id="KW-0328">Glycosyltransferase</keyword>
<dbReference type="EC" id="2.4.1.17" evidence="5"/>
<keyword evidence="5" id="KW-0472">Membrane</keyword>
<feature type="signal peptide" evidence="5">
    <location>
        <begin position="1"/>
        <end position="20"/>
    </location>
</feature>
<evidence type="ECO:0000256" key="4">
    <source>
        <dbReference type="RuleBase" id="RU003718"/>
    </source>
</evidence>
<proteinExistence type="evidence at transcript level"/>
<dbReference type="SUPFAM" id="SSF53756">
    <property type="entry name" value="UDP-Glycosyltransferase/glycogen phosphorylase"/>
    <property type="match status" value="1"/>
</dbReference>
<reference evidence="6" key="2">
    <citation type="submission" date="2014-03" db="EMBL/GenBank/DDBJ databases">
        <authorList>
            <person name="Ahn S.-J."/>
            <person name="Dermauw W."/>
            <person name="Wybouw N."/>
            <person name="Heckel D.G."/>
            <person name="Van Leeuwen T."/>
        </authorList>
    </citation>
    <scope>NUCLEOTIDE SEQUENCE</scope>
</reference>
<organism evidence="6">
    <name type="scientific">Daphnia pulex</name>
    <name type="common">Water flea</name>
    <dbReference type="NCBI Taxonomy" id="6669"/>
    <lineage>
        <taxon>Eukaryota</taxon>
        <taxon>Metazoa</taxon>
        <taxon>Ecdysozoa</taxon>
        <taxon>Arthropoda</taxon>
        <taxon>Crustacea</taxon>
        <taxon>Branchiopoda</taxon>
        <taxon>Diplostraca</taxon>
        <taxon>Cladocera</taxon>
        <taxon>Anomopoda</taxon>
        <taxon>Daphniidae</taxon>
        <taxon>Daphnia</taxon>
    </lineage>
</organism>
<dbReference type="PANTHER" id="PTHR48043">
    <property type="entry name" value="EG:EG0003.4 PROTEIN-RELATED"/>
    <property type="match status" value="1"/>
</dbReference>
<dbReference type="InterPro" id="IPR002213">
    <property type="entry name" value="UDP_glucos_trans"/>
</dbReference>
<evidence type="ECO:0000256" key="3">
    <source>
        <dbReference type="ARBA" id="ARBA00022679"/>
    </source>
</evidence>
<feature type="transmembrane region" description="Helical" evidence="5">
    <location>
        <begin position="481"/>
        <end position="512"/>
    </location>
</feature>
<name>A0A023R9K8_DAPPU</name>
<dbReference type="PANTHER" id="PTHR48043:SF145">
    <property type="entry name" value="FI06409P-RELATED"/>
    <property type="match status" value="1"/>
</dbReference>